<sequence>MAKLSVKPCSPQPSDPGYQSYTLEACDSKWSATIPVLSLEDSACLRWYFEDYAEREPFEISKAADAKDLLQNYSGQLAASLELWRCPASFRNSQLRLNVQVDTRPEHGSMNGLWEVLEDLALWPSPCRPSAVMVVRQVKRGTQTHILLRTQSWLPSLCGQINILIVYARPQGTRDVPHRLVSSAVLEAAAKSRRLIHIDIVRPGTFEAFIEHLNTKPVGCYQLVHFDVHGVQRGNKIWLQFLKKQGQEYSPHPIAISDVATHLVNREVRYAVFNACRSAYTDNECINPASALIEHGLDAVVAMSYNIASSAVETFVKAFYGNLFKGNSYFQDSSGAARAALAAHPMKRTKFNEKVAVADWIVPICLASESEDAPSFNADLLDEGVNFRHLYFLEDVDEYPIGRENDILLLENSLLLESNVGLLVGRAGSGKTKLLDYMASWWEATNFVRRTIWADLDHMKAGIDVADLQSILEDLIMPEDAMFRQSAFEYLRSNRLLIVFDGIESYICPEGSSLSQQQKALKAFLRELYGGQTLVLLSSRKPEPWLDRLGPRKSKQEPAPSIFTRPLEGLAVLPGVQVATLLIHERRGGVQFNAEDIVFIEQLVKLVEGNPLALELLTVDFCQKSLSIEDYYYSLIEGAEIKLDQRWLKANDGARSISELSDLIHKATMASEEERREMLEVSLIEIIEQKPVSVRGFIHAMSPSFLGMMWRAVASDDLIYYVLFLMMASASYINTNNLNGLYSNLFKIPKSEELVQFVLMLMVSPPEMRPLVDEVLFKDENVQYLKRLLEELVETLLNMGYLESPATNMRNLPQKPYFRINPLLTIMARTSLDYAGSREPLLEASFRYQAFCLSSWPHDYMYWNKAWDQPKLEISLTFINFYAAVRVGLKRDAGYDFGTEVAIVMLIACIAKGSFADPSRHDLLKPLWAVVTSRALGTLDLPSSNEPSSFATSIPTRLMPEDLPEEERLSYCDAILRMLCAGQLGLGGLGMVITGQLSQGNPLLDKILVLLEQNLAIKPFGPRLEYLHALSEGLKMFPKLICVLASKNFDVKTSWEVRETFIREQIERRGVEEYPPEQKSWHEIPYNQNGMSVPFASLVDVPAKVRAMASEGHYNDARRLLQAKLDAEINQGGNQARNRATIYELLYWVSKKEDKWLDAISHLNRAKALREFVGKVETAQRVAWEGKLARLYEKSGDLDTVIAYVKLLISRANAVHATDPALEIACLRQIWKLEYSKRLDSIVSDIFLVVRAASTMHRTQCTYRRIPKGEWLLQPLLITNSSQPVWMYGATDPRPQTVAIAFLLMMFGNLINLNYLSRMHKFVQGPEESPEKLIELGLELEQRLFSPTQSPLTYRHFSVQETFEPQRHFFEHLYVCGERYLAGEFVATDRDGRLILPEAPFSPSTIWGNTATGGFFGGTVLTRGTYRCPTRIMLQLAGYMTDWPE</sequence>
<dbReference type="Pfam" id="PF12770">
    <property type="entry name" value="CHAT"/>
    <property type="match status" value="1"/>
</dbReference>
<comment type="caution">
    <text evidence="2">The sequence shown here is derived from an EMBL/GenBank/DDBJ whole genome shotgun (WGS) entry which is preliminary data.</text>
</comment>
<accession>A0AA39V8U6</accession>
<reference evidence="2" key="1">
    <citation type="submission" date="2023-03" db="EMBL/GenBank/DDBJ databases">
        <title>Complete genome of Cladonia borealis.</title>
        <authorList>
            <person name="Park H."/>
        </authorList>
    </citation>
    <scope>NUCLEOTIDE SEQUENCE</scope>
    <source>
        <strain evidence="2">ANT050790</strain>
    </source>
</reference>
<dbReference type="Gene3D" id="3.40.50.300">
    <property type="entry name" value="P-loop containing nucleotide triphosphate hydrolases"/>
    <property type="match status" value="1"/>
</dbReference>
<feature type="domain" description="CHAT" evidence="1">
    <location>
        <begin position="194"/>
        <end position="327"/>
    </location>
</feature>
<keyword evidence="3" id="KW-1185">Reference proteome</keyword>
<dbReference type="InterPro" id="IPR027417">
    <property type="entry name" value="P-loop_NTPase"/>
</dbReference>
<dbReference type="Proteomes" id="UP001166286">
    <property type="component" value="Unassembled WGS sequence"/>
</dbReference>
<dbReference type="InterPro" id="IPR024983">
    <property type="entry name" value="CHAT_dom"/>
</dbReference>
<name>A0AA39V8U6_9LECA</name>
<protein>
    <recommendedName>
        <fullName evidence="1">CHAT domain-containing protein</fullName>
    </recommendedName>
</protein>
<evidence type="ECO:0000313" key="2">
    <source>
        <dbReference type="EMBL" id="KAK0513645.1"/>
    </source>
</evidence>
<proteinExistence type="predicted"/>
<gene>
    <name evidence="2" type="ORF">JMJ35_004009</name>
</gene>
<dbReference type="SUPFAM" id="SSF52540">
    <property type="entry name" value="P-loop containing nucleoside triphosphate hydrolases"/>
    <property type="match status" value="1"/>
</dbReference>
<evidence type="ECO:0000313" key="3">
    <source>
        <dbReference type="Proteomes" id="UP001166286"/>
    </source>
</evidence>
<evidence type="ECO:0000259" key="1">
    <source>
        <dbReference type="Pfam" id="PF12770"/>
    </source>
</evidence>
<organism evidence="2 3">
    <name type="scientific">Cladonia borealis</name>
    <dbReference type="NCBI Taxonomy" id="184061"/>
    <lineage>
        <taxon>Eukaryota</taxon>
        <taxon>Fungi</taxon>
        <taxon>Dikarya</taxon>
        <taxon>Ascomycota</taxon>
        <taxon>Pezizomycotina</taxon>
        <taxon>Lecanoromycetes</taxon>
        <taxon>OSLEUM clade</taxon>
        <taxon>Lecanoromycetidae</taxon>
        <taxon>Lecanorales</taxon>
        <taxon>Lecanorineae</taxon>
        <taxon>Cladoniaceae</taxon>
        <taxon>Cladonia</taxon>
    </lineage>
</organism>
<dbReference type="EMBL" id="JAFEKC020000007">
    <property type="protein sequence ID" value="KAK0513645.1"/>
    <property type="molecule type" value="Genomic_DNA"/>
</dbReference>